<evidence type="ECO:0000313" key="3">
    <source>
        <dbReference type="EMBL" id="MBK1698284.1"/>
    </source>
</evidence>
<dbReference type="GO" id="GO:0006310">
    <property type="term" value="P:DNA recombination"/>
    <property type="evidence" value="ECO:0007669"/>
    <property type="project" value="UniProtKB-KW"/>
</dbReference>
<dbReference type="Proteomes" id="UP000778970">
    <property type="component" value="Unassembled WGS sequence"/>
</dbReference>
<keyword evidence="4" id="KW-1185">Reference proteome</keyword>
<dbReference type="AlphaFoldDB" id="A0A934QJW1"/>
<sequence length="632" mass="70983">MAGEAATRAARLRVITDLAFQDLERAVTTGLTLPDQTFDQLVNQLVQDELDRCERERELAGPRTEADIQQAVLDHQRQRARLQQALRYNVYADLEDQLAPAIEAVQDVATESDLAVLQRRAARGLMDAAEINEAREQGIYSREGRVSAVAANGPHLSAPVSGPLDGASFQTQREPSQPSQPAAPAPARTSARNDDNVLTLKRDRPSRSGSTSPYAPGRPRRRGANVGASPTGPRISEIKEAFFAKQTKNMKRHYRVAIDLLQDGLDDALISDITRSTVVDVIVLISQLPKVHGKSAKETLRLRELVAVTNAEETAAIEAAVQSARDNGGDRKTIARAHLEARTERLKAQQSLHNHRARINSFLTWCHKEGYLPQALHIDIDDIPRQVRDDARNRDQKKGARMCWGRDKLQALLTSSIMTDPNKDFGDPMFWAILAGPHQAPRMEEFLQLGPDDIEVREQVPVMLIRPGLGGHAKTDAARRVVPIHPILIAAGFLELVEQRRREKSHWLFPMLDHGHDGRFSSIFTKRFSRYREDEGLYDPERDYHSFRSDFQETLEDADVPPNARKRMMGHRVEDITEGKYRKRDYPITRKAEYINLIDYGIEVERVDGIPVVKLRDTAQPSGPMPADEVMS</sequence>
<dbReference type="GO" id="GO:0015074">
    <property type="term" value="P:DNA integration"/>
    <property type="evidence" value="ECO:0007669"/>
    <property type="project" value="InterPro"/>
</dbReference>
<dbReference type="InterPro" id="IPR013762">
    <property type="entry name" value="Integrase-like_cat_sf"/>
</dbReference>
<keyword evidence="1" id="KW-0233">DNA recombination</keyword>
<dbReference type="EMBL" id="NRRE01000027">
    <property type="protein sequence ID" value="MBK1698284.1"/>
    <property type="molecule type" value="Genomic_DNA"/>
</dbReference>
<proteinExistence type="predicted"/>
<evidence type="ECO:0008006" key="5">
    <source>
        <dbReference type="Google" id="ProtNLM"/>
    </source>
</evidence>
<evidence type="ECO:0000256" key="1">
    <source>
        <dbReference type="ARBA" id="ARBA00023172"/>
    </source>
</evidence>
<feature type="compositionally biased region" description="Low complexity" evidence="2">
    <location>
        <begin position="172"/>
        <end position="190"/>
    </location>
</feature>
<dbReference type="InterPro" id="IPR011010">
    <property type="entry name" value="DNA_brk_join_enz"/>
</dbReference>
<evidence type="ECO:0000313" key="4">
    <source>
        <dbReference type="Proteomes" id="UP000778970"/>
    </source>
</evidence>
<feature type="region of interest" description="Disordered" evidence="2">
    <location>
        <begin position="153"/>
        <end position="233"/>
    </location>
</feature>
<protein>
    <recommendedName>
        <fullName evidence="5">Phage integrase family protein</fullName>
    </recommendedName>
</protein>
<dbReference type="GO" id="GO:0003677">
    <property type="term" value="F:DNA binding"/>
    <property type="evidence" value="ECO:0007669"/>
    <property type="project" value="InterPro"/>
</dbReference>
<gene>
    <name evidence="3" type="ORF">CKO21_13635</name>
</gene>
<organism evidence="3 4">
    <name type="scientific">Rhodovibrio salinarum</name>
    <dbReference type="NCBI Taxonomy" id="1087"/>
    <lineage>
        <taxon>Bacteria</taxon>
        <taxon>Pseudomonadati</taxon>
        <taxon>Pseudomonadota</taxon>
        <taxon>Alphaproteobacteria</taxon>
        <taxon>Rhodospirillales</taxon>
        <taxon>Rhodovibrionaceae</taxon>
        <taxon>Rhodovibrio</taxon>
    </lineage>
</organism>
<accession>A0A934QJW1</accession>
<feature type="compositionally biased region" description="Basic and acidic residues" evidence="2">
    <location>
        <begin position="191"/>
        <end position="206"/>
    </location>
</feature>
<evidence type="ECO:0000256" key="2">
    <source>
        <dbReference type="SAM" id="MobiDB-lite"/>
    </source>
</evidence>
<reference evidence="3" key="1">
    <citation type="submission" date="2017-08" db="EMBL/GenBank/DDBJ databases">
        <authorList>
            <person name="Imhoff J.F."/>
            <person name="Rahn T."/>
            <person name="Kuenzel S."/>
            <person name="Neulinger S.C."/>
        </authorList>
    </citation>
    <scope>NUCLEOTIDE SEQUENCE</scope>
    <source>
        <strain evidence="3">DSM 9154</strain>
    </source>
</reference>
<dbReference type="SUPFAM" id="SSF56349">
    <property type="entry name" value="DNA breaking-rejoining enzymes"/>
    <property type="match status" value="1"/>
</dbReference>
<comment type="caution">
    <text evidence="3">The sequence shown here is derived from an EMBL/GenBank/DDBJ whole genome shotgun (WGS) entry which is preliminary data.</text>
</comment>
<dbReference type="Gene3D" id="1.10.443.10">
    <property type="entry name" value="Intergrase catalytic core"/>
    <property type="match status" value="1"/>
</dbReference>
<reference evidence="3" key="2">
    <citation type="journal article" date="2020" name="Microorganisms">
        <title>Osmotic Adaptation and Compatible Solute Biosynthesis of Phototrophic Bacteria as Revealed from Genome Analyses.</title>
        <authorList>
            <person name="Imhoff J.F."/>
            <person name="Rahn T."/>
            <person name="Kunzel S."/>
            <person name="Keller A."/>
            <person name="Neulinger S.C."/>
        </authorList>
    </citation>
    <scope>NUCLEOTIDE SEQUENCE</scope>
    <source>
        <strain evidence="3">DSM 9154</strain>
    </source>
</reference>
<name>A0A934QJW1_9PROT</name>